<feature type="chain" id="PRO_5024330550" description="AB hydrolase-1 domain-containing protein" evidence="1">
    <location>
        <begin position="20"/>
        <end position="350"/>
    </location>
</feature>
<protein>
    <recommendedName>
        <fullName evidence="2">AB hydrolase-1 domain-containing protein</fullName>
    </recommendedName>
</protein>
<sequence length="350" mass="40394">MLFKISVILVVVFLGLVYQFIQPPAPELCGSPNGPPLTSPRIQLRDGRHLAYMETGTPKEKANYRIIIVHAFNECKELGIFASQDLVEKLQIYFLSYDRPGYGESDPNPRRTIKTDAMDIEELADQLKIGSKFYVFGPSLGGCLLWGFLKYIPHRLEGAALIGPPINLWWPSLPANLSREAYRKKLVEDQRVLWIAHNAPSFLYWWMTQQWFASRIPVNKFPELLSRQDKEIFQKKLTMPIIAECEKKAQQQGIFESLLRDVMVIFGKWDFDPLHMSNPFPNNEGTVHLWHGSEDKMVPVQLQHYVSKALPWVRYHEYPEGGHLFLFVDGFTDIILKALLLGEEPRLIKE</sequence>
<dbReference type="AlphaFoldDB" id="A0A5P1FJK9"/>
<evidence type="ECO:0000256" key="1">
    <source>
        <dbReference type="SAM" id="SignalP"/>
    </source>
</evidence>
<reference evidence="4" key="1">
    <citation type="journal article" date="2017" name="Nat. Commun.">
        <title>The asparagus genome sheds light on the origin and evolution of a young Y chromosome.</title>
        <authorList>
            <person name="Harkess A."/>
            <person name="Zhou J."/>
            <person name="Xu C."/>
            <person name="Bowers J.E."/>
            <person name="Van der Hulst R."/>
            <person name="Ayyampalayam S."/>
            <person name="Mercati F."/>
            <person name="Riccardi P."/>
            <person name="McKain M.R."/>
            <person name="Kakrana A."/>
            <person name="Tang H."/>
            <person name="Ray J."/>
            <person name="Groenendijk J."/>
            <person name="Arikit S."/>
            <person name="Mathioni S.M."/>
            <person name="Nakano M."/>
            <person name="Shan H."/>
            <person name="Telgmann-Rauber A."/>
            <person name="Kanno A."/>
            <person name="Yue Z."/>
            <person name="Chen H."/>
            <person name="Li W."/>
            <person name="Chen Y."/>
            <person name="Xu X."/>
            <person name="Zhang Y."/>
            <person name="Luo S."/>
            <person name="Chen H."/>
            <person name="Gao J."/>
            <person name="Mao Z."/>
            <person name="Pires J.C."/>
            <person name="Luo M."/>
            <person name="Kudrna D."/>
            <person name="Wing R.A."/>
            <person name="Meyers B.C."/>
            <person name="Yi K."/>
            <person name="Kong H."/>
            <person name="Lavrijsen P."/>
            <person name="Sunseri F."/>
            <person name="Falavigna A."/>
            <person name="Ye Y."/>
            <person name="Leebens-Mack J.H."/>
            <person name="Chen G."/>
        </authorList>
    </citation>
    <scope>NUCLEOTIDE SEQUENCE [LARGE SCALE GENOMIC DNA]</scope>
    <source>
        <strain evidence="4">cv. DH0086</strain>
    </source>
</reference>
<dbReference type="Pfam" id="PF00561">
    <property type="entry name" value="Abhydrolase_1"/>
    <property type="match status" value="1"/>
</dbReference>
<keyword evidence="1" id="KW-0732">Signal</keyword>
<dbReference type="OMA" id="HAFNECK"/>
<gene>
    <name evidence="3" type="ORF">A4U43_C02F8050</name>
</gene>
<evidence type="ECO:0000313" key="4">
    <source>
        <dbReference type="Proteomes" id="UP000243459"/>
    </source>
</evidence>
<dbReference type="Proteomes" id="UP000243459">
    <property type="component" value="Chromosome 2"/>
</dbReference>
<name>A0A5P1FJK9_ASPOF</name>
<dbReference type="PANTHER" id="PTHR45763">
    <property type="entry name" value="HYDROLASE, ALPHA/BETA FOLD FAMILY PROTEIN, EXPRESSED-RELATED"/>
    <property type="match status" value="1"/>
</dbReference>
<dbReference type="EMBL" id="CM007382">
    <property type="protein sequence ID" value="ONK77577.1"/>
    <property type="molecule type" value="Genomic_DNA"/>
</dbReference>
<dbReference type="PANTHER" id="PTHR45763:SF63">
    <property type="entry name" value="ALPHA_BETA FOLD FAMILY PROTEIN, PUTATIVE, EXPRESSED-RELATED"/>
    <property type="match status" value="1"/>
</dbReference>
<dbReference type="OrthoDB" id="294702at2759"/>
<keyword evidence="4" id="KW-1185">Reference proteome</keyword>
<dbReference type="InterPro" id="IPR029058">
    <property type="entry name" value="AB_hydrolase_fold"/>
</dbReference>
<feature type="signal peptide" evidence="1">
    <location>
        <begin position="1"/>
        <end position="19"/>
    </location>
</feature>
<dbReference type="Gene3D" id="3.40.50.1820">
    <property type="entry name" value="alpha/beta hydrolase"/>
    <property type="match status" value="1"/>
</dbReference>
<feature type="domain" description="AB hydrolase-1" evidence="2">
    <location>
        <begin position="65"/>
        <end position="328"/>
    </location>
</feature>
<proteinExistence type="predicted"/>
<accession>A0A5P1FJK9</accession>
<dbReference type="SUPFAM" id="SSF53474">
    <property type="entry name" value="alpha/beta-Hydrolases"/>
    <property type="match status" value="1"/>
</dbReference>
<dbReference type="Gramene" id="ONK77577">
    <property type="protein sequence ID" value="ONK77577"/>
    <property type="gene ID" value="A4U43_C02F8050"/>
</dbReference>
<evidence type="ECO:0000259" key="2">
    <source>
        <dbReference type="Pfam" id="PF00561"/>
    </source>
</evidence>
<dbReference type="InterPro" id="IPR000073">
    <property type="entry name" value="AB_hydrolase_1"/>
</dbReference>
<dbReference type="FunFam" id="3.40.50.1820:FF:000270">
    <property type="entry name" value="Alpha/beta-Hydrolases superfamily protein"/>
    <property type="match status" value="1"/>
</dbReference>
<evidence type="ECO:0000313" key="3">
    <source>
        <dbReference type="EMBL" id="ONK77577.1"/>
    </source>
</evidence>
<organism evidence="3 4">
    <name type="scientific">Asparagus officinalis</name>
    <name type="common">Garden asparagus</name>
    <dbReference type="NCBI Taxonomy" id="4686"/>
    <lineage>
        <taxon>Eukaryota</taxon>
        <taxon>Viridiplantae</taxon>
        <taxon>Streptophyta</taxon>
        <taxon>Embryophyta</taxon>
        <taxon>Tracheophyta</taxon>
        <taxon>Spermatophyta</taxon>
        <taxon>Magnoliopsida</taxon>
        <taxon>Liliopsida</taxon>
        <taxon>Asparagales</taxon>
        <taxon>Asparagaceae</taxon>
        <taxon>Asparagoideae</taxon>
        <taxon>Asparagus</taxon>
    </lineage>
</organism>